<protein>
    <recommendedName>
        <fullName evidence="13">Interleukin-34</fullName>
    </recommendedName>
</protein>
<dbReference type="STRING" id="29139.ENSVURP00010001299"/>
<dbReference type="GO" id="GO:0005125">
    <property type="term" value="F:cytokine activity"/>
    <property type="evidence" value="ECO:0007669"/>
    <property type="project" value="UniProtKB-KW"/>
</dbReference>
<evidence type="ECO:0000256" key="13">
    <source>
        <dbReference type="ARBA" id="ARBA00072560"/>
    </source>
</evidence>
<dbReference type="RefSeq" id="XP_027713716.1">
    <property type="nucleotide sequence ID" value="XM_027857915.1"/>
</dbReference>
<keyword evidence="17" id="KW-1185">Reference proteome</keyword>
<dbReference type="GO" id="GO:0005615">
    <property type="term" value="C:extracellular space"/>
    <property type="evidence" value="ECO:0007669"/>
    <property type="project" value="UniProtKB-KW"/>
</dbReference>
<organism evidence="16 17">
    <name type="scientific">Vombatus ursinus</name>
    <name type="common">Common wombat</name>
    <dbReference type="NCBI Taxonomy" id="29139"/>
    <lineage>
        <taxon>Eukaryota</taxon>
        <taxon>Metazoa</taxon>
        <taxon>Chordata</taxon>
        <taxon>Craniata</taxon>
        <taxon>Vertebrata</taxon>
        <taxon>Euteleostomi</taxon>
        <taxon>Mammalia</taxon>
        <taxon>Metatheria</taxon>
        <taxon>Diprotodontia</taxon>
        <taxon>Vombatidae</taxon>
        <taxon>Vombatus</taxon>
    </lineage>
</organism>
<dbReference type="GeneID" id="114039960"/>
<sequence length="247" mass="28251">MPRGGYLSLCFWFCLGIVVGSEGLEAQTKECAITGSLRDKLQYKNRVRYMKHYFPIDYRISVPYEGVLRLANITRLQQAEVSQPNLRYLWASLNCNTMEIIQNVLLEDHPSWNYIKEIYELLIYVREIAMDLQVDPQVATILTLANSGRDRKLVKPKALLDNCYKVMDLLYCLCCKESNIHNWEDCVVPQAQPHSHHPPPQCAGPATLLYRHSRAQTSVVAERELRPPEVEAAPPGKAKLGEERVIP</sequence>
<reference evidence="16" key="2">
    <citation type="submission" date="2025-08" db="UniProtKB">
        <authorList>
            <consortium name="Ensembl"/>
        </authorList>
    </citation>
    <scope>IDENTIFICATION</scope>
</reference>
<evidence type="ECO:0000313" key="16">
    <source>
        <dbReference type="Ensembl" id="ENSVURP00010001299.1"/>
    </source>
</evidence>
<dbReference type="GO" id="GO:0008083">
    <property type="term" value="F:growth factor activity"/>
    <property type="evidence" value="ECO:0007669"/>
    <property type="project" value="UniProtKB-KW"/>
</dbReference>
<evidence type="ECO:0000256" key="3">
    <source>
        <dbReference type="ARBA" id="ARBA00022525"/>
    </source>
</evidence>
<dbReference type="RefSeq" id="XP_027713720.1">
    <property type="nucleotide sequence ID" value="XM_027857919.1"/>
</dbReference>
<dbReference type="GeneTree" id="ENSGT00390000000932"/>
<dbReference type="Proteomes" id="UP000314987">
    <property type="component" value="Unassembled WGS sequence"/>
</dbReference>
<feature type="signal peptide" evidence="15">
    <location>
        <begin position="1"/>
        <end position="20"/>
    </location>
</feature>
<dbReference type="CTD" id="146433"/>
<evidence type="ECO:0000256" key="14">
    <source>
        <dbReference type="SAM" id="MobiDB-lite"/>
    </source>
</evidence>
<keyword evidence="9" id="KW-0395">Inflammatory response</keyword>
<evidence type="ECO:0000256" key="8">
    <source>
        <dbReference type="ARBA" id="ARBA00023180"/>
    </source>
</evidence>
<evidence type="ECO:0000256" key="9">
    <source>
        <dbReference type="ARBA" id="ARBA00023198"/>
    </source>
</evidence>
<dbReference type="OMA" id="WQDCELP"/>
<name>A0A4X2JPX1_VOMUR</name>
<keyword evidence="2" id="KW-0202">Cytokine</keyword>
<dbReference type="OrthoDB" id="9902423at2759"/>
<accession>A0A4X2JPX1</accession>
<dbReference type="GO" id="GO:0045087">
    <property type="term" value="P:innate immune response"/>
    <property type="evidence" value="ECO:0007669"/>
    <property type="project" value="UniProtKB-KW"/>
</dbReference>
<dbReference type="AlphaFoldDB" id="A0A4X2JPX1"/>
<dbReference type="RefSeq" id="XP_027713722.1">
    <property type="nucleotide sequence ID" value="XM_027857921.1"/>
</dbReference>
<dbReference type="RefSeq" id="XP_027713721.1">
    <property type="nucleotide sequence ID" value="XM_027857920.1"/>
</dbReference>
<dbReference type="GO" id="GO:0045651">
    <property type="term" value="P:positive regulation of macrophage differentiation"/>
    <property type="evidence" value="ECO:0007669"/>
    <property type="project" value="TreeGrafter"/>
</dbReference>
<keyword evidence="7" id="KW-0339">Growth factor</keyword>
<evidence type="ECO:0000256" key="4">
    <source>
        <dbReference type="ARBA" id="ARBA00022588"/>
    </source>
</evidence>
<evidence type="ECO:0000256" key="5">
    <source>
        <dbReference type="ARBA" id="ARBA00022729"/>
    </source>
</evidence>
<comment type="subunit">
    <text evidence="12">Homodimer. Interacts with CSF1R.</text>
</comment>
<evidence type="ECO:0000256" key="6">
    <source>
        <dbReference type="ARBA" id="ARBA00022859"/>
    </source>
</evidence>
<evidence type="ECO:0000256" key="1">
    <source>
        <dbReference type="ARBA" id="ARBA00004613"/>
    </source>
</evidence>
<dbReference type="RefSeq" id="XP_027713718.1">
    <property type="nucleotide sequence ID" value="XM_027857917.1"/>
</dbReference>
<dbReference type="Pfam" id="PF15036">
    <property type="entry name" value="IL34"/>
    <property type="match status" value="1"/>
</dbReference>
<dbReference type="GO" id="GO:0010604">
    <property type="term" value="P:positive regulation of macromolecule metabolic process"/>
    <property type="evidence" value="ECO:0007669"/>
    <property type="project" value="UniProtKB-ARBA"/>
</dbReference>
<dbReference type="FunFam" id="1.20.1250.80:FF:000001">
    <property type="entry name" value="Interleukin-34"/>
    <property type="match status" value="1"/>
</dbReference>
<keyword evidence="8" id="KW-0325">Glycoprotein</keyword>
<reference evidence="16" key="3">
    <citation type="submission" date="2025-09" db="UniProtKB">
        <authorList>
            <consortium name="Ensembl"/>
        </authorList>
    </citation>
    <scope>IDENTIFICATION</scope>
</reference>
<keyword evidence="3" id="KW-0964">Secreted</keyword>
<dbReference type="InterPro" id="IPR038328">
    <property type="entry name" value="IL-34_sf"/>
</dbReference>
<dbReference type="GO" id="GO:0006954">
    <property type="term" value="P:inflammatory response"/>
    <property type="evidence" value="ECO:0007669"/>
    <property type="project" value="UniProtKB-KW"/>
</dbReference>
<gene>
    <name evidence="16" type="primary">IL34</name>
</gene>
<keyword evidence="5 15" id="KW-0732">Signal</keyword>
<dbReference type="RefSeq" id="XP_027713719.1">
    <property type="nucleotide sequence ID" value="XM_027857918.1"/>
</dbReference>
<dbReference type="InterPro" id="IPR020415">
    <property type="entry name" value="IL-34"/>
</dbReference>
<dbReference type="PRINTS" id="PR01938">
    <property type="entry name" value="INTRLEUKIN34"/>
</dbReference>
<evidence type="ECO:0000256" key="15">
    <source>
        <dbReference type="SAM" id="SignalP"/>
    </source>
</evidence>
<keyword evidence="4" id="KW-0399">Innate immunity</keyword>
<dbReference type="PANTHER" id="PTHR28606:SF1">
    <property type="entry name" value="INTERLEUKIN-34"/>
    <property type="match status" value="1"/>
</dbReference>
<keyword evidence="6" id="KW-0391">Immunity</keyword>
<dbReference type="Gene3D" id="1.20.1250.80">
    <property type="entry name" value="Interleukin-34"/>
    <property type="match status" value="1"/>
</dbReference>
<dbReference type="RefSeq" id="XP_027713717.1">
    <property type="nucleotide sequence ID" value="XM_027857916.1"/>
</dbReference>
<dbReference type="Ensembl" id="ENSVURT00010001487.1">
    <property type="protein sequence ID" value="ENSVURP00010001299.1"/>
    <property type="gene ID" value="ENSVURG00010001106.1"/>
</dbReference>
<feature type="region of interest" description="Disordered" evidence="14">
    <location>
        <begin position="220"/>
        <end position="247"/>
    </location>
</feature>
<feature type="chain" id="PRO_5021228618" description="Interleukin-34" evidence="15">
    <location>
        <begin position="21"/>
        <end position="247"/>
    </location>
</feature>
<dbReference type="GO" id="GO:0045657">
    <property type="term" value="P:positive regulation of monocyte differentiation"/>
    <property type="evidence" value="ECO:0007669"/>
    <property type="project" value="TreeGrafter"/>
</dbReference>
<dbReference type="GO" id="GO:0008284">
    <property type="term" value="P:positive regulation of cell population proliferation"/>
    <property type="evidence" value="ECO:0007669"/>
    <property type="project" value="InterPro"/>
</dbReference>
<evidence type="ECO:0000313" key="17">
    <source>
        <dbReference type="Proteomes" id="UP000314987"/>
    </source>
</evidence>
<comment type="function">
    <text evidence="10">Cytokine that promotes the proliferation, survival and differentiation of monocytes and macrophages. Promotes the release of pro-inflammatory chemokines, and thereby plays an important role in innate immunity and in inflammatory processes. Plays an important role in the regulation of osteoclast proliferation and differentiation, and in the regulation of bone resorption. Signaling via CSF1R and its downstream effectors stimulates phosphorylation of MAPK1/ERK2 AND MAPK3/ERK1.</text>
</comment>
<proteinExistence type="inferred from homology"/>
<evidence type="ECO:0000256" key="11">
    <source>
        <dbReference type="ARBA" id="ARBA00061176"/>
    </source>
</evidence>
<evidence type="ECO:0000256" key="10">
    <source>
        <dbReference type="ARBA" id="ARBA00056911"/>
    </source>
</evidence>
<dbReference type="PANTHER" id="PTHR28606">
    <property type="entry name" value="INTERLEUKIN-34"/>
    <property type="match status" value="1"/>
</dbReference>
<comment type="subcellular location">
    <subcellularLocation>
        <location evidence="1">Secreted</location>
    </subcellularLocation>
</comment>
<reference evidence="17" key="1">
    <citation type="submission" date="2018-12" db="EMBL/GenBank/DDBJ databases">
        <authorList>
            <person name="Yazar S."/>
        </authorList>
    </citation>
    <scope>NUCLEOTIDE SEQUENCE [LARGE SCALE GENOMIC DNA]</scope>
</reference>
<evidence type="ECO:0000256" key="12">
    <source>
        <dbReference type="ARBA" id="ARBA00064090"/>
    </source>
</evidence>
<evidence type="ECO:0000256" key="2">
    <source>
        <dbReference type="ARBA" id="ARBA00022514"/>
    </source>
</evidence>
<evidence type="ECO:0000256" key="7">
    <source>
        <dbReference type="ARBA" id="ARBA00023030"/>
    </source>
</evidence>
<dbReference type="GO" id="GO:0005157">
    <property type="term" value="F:macrophage colony-stimulating factor receptor binding"/>
    <property type="evidence" value="ECO:0007669"/>
    <property type="project" value="InterPro"/>
</dbReference>
<comment type="similarity">
    <text evidence="11">Belongs to the IL-34 family.</text>
</comment>